<dbReference type="Gramene" id="OMO78870">
    <property type="protein sequence ID" value="OMO78870"/>
    <property type="gene ID" value="CCACVL1_14052"/>
</dbReference>
<evidence type="ECO:0000256" key="1">
    <source>
        <dbReference type="SAM" id="MobiDB-lite"/>
    </source>
</evidence>
<gene>
    <name evidence="3" type="ORF">CCACVL1_14052</name>
</gene>
<dbReference type="Gene3D" id="2.60.40.150">
    <property type="entry name" value="C2 domain"/>
    <property type="match status" value="2"/>
</dbReference>
<dbReference type="Proteomes" id="UP000188268">
    <property type="component" value="Unassembled WGS sequence"/>
</dbReference>
<evidence type="ECO:0000313" key="4">
    <source>
        <dbReference type="Proteomes" id="UP000188268"/>
    </source>
</evidence>
<dbReference type="CDD" id="cd00030">
    <property type="entry name" value="C2"/>
    <property type="match status" value="2"/>
</dbReference>
<organism evidence="3 4">
    <name type="scientific">Corchorus capsularis</name>
    <name type="common">Jute</name>
    <dbReference type="NCBI Taxonomy" id="210143"/>
    <lineage>
        <taxon>Eukaryota</taxon>
        <taxon>Viridiplantae</taxon>
        <taxon>Streptophyta</taxon>
        <taxon>Embryophyta</taxon>
        <taxon>Tracheophyta</taxon>
        <taxon>Spermatophyta</taxon>
        <taxon>Magnoliopsida</taxon>
        <taxon>eudicotyledons</taxon>
        <taxon>Gunneridae</taxon>
        <taxon>Pentapetalae</taxon>
        <taxon>rosids</taxon>
        <taxon>malvids</taxon>
        <taxon>Malvales</taxon>
        <taxon>Malvaceae</taxon>
        <taxon>Grewioideae</taxon>
        <taxon>Apeibeae</taxon>
        <taxon>Corchorus</taxon>
    </lineage>
</organism>
<dbReference type="OMA" id="YDDCTWP"/>
<evidence type="ECO:0000313" key="3">
    <source>
        <dbReference type="EMBL" id="OMO78870.1"/>
    </source>
</evidence>
<comment type="caution">
    <text evidence="3">The sequence shown here is derived from an EMBL/GenBank/DDBJ whole genome shotgun (WGS) entry which is preliminary data.</text>
</comment>
<keyword evidence="4" id="KW-1185">Reference proteome</keyword>
<accession>A0A1R3I8I2</accession>
<protein>
    <submittedName>
        <fullName evidence="3">C2 calcium-dependent membrane targeting</fullName>
    </submittedName>
</protein>
<dbReference type="InterPro" id="IPR052981">
    <property type="entry name" value="Ingression_C2_domain"/>
</dbReference>
<proteinExistence type="predicted"/>
<dbReference type="InterPro" id="IPR000008">
    <property type="entry name" value="C2_dom"/>
</dbReference>
<dbReference type="SUPFAM" id="SSF49562">
    <property type="entry name" value="C2 domain (Calcium/lipid-binding domain, CaLB)"/>
    <property type="match status" value="2"/>
</dbReference>
<feature type="domain" description="C2" evidence="2">
    <location>
        <begin position="1"/>
        <end position="105"/>
    </location>
</feature>
<feature type="domain" description="C2" evidence="2">
    <location>
        <begin position="222"/>
        <end position="339"/>
    </location>
</feature>
<feature type="region of interest" description="Disordered" evidence="1">
    <location>
        <begin position="419"/>
        <end position="455"/>
    </location>
</feature>
<name>A0A1R3I8I2_COCAP</name>
<dbReference type="PANTHER" id="PTHR47052:SF5">
    <property type="entry name" value="EXTENSIN-LIKE"/>
    <property type="match status" value="1"/>
</dbReference>
<dbReference type="SMART" id="SM00239">
    <property type="entry name" value="C2"/>
    <property type="match status" value="2"/>
</dbReference>
<feature type="compositionally biased region" description="Pro residues" evidence="1">
    <location>
        <begin position="428"/>
        <end position="455"/>
    </location>
</feature>
<dbReference type="Pfam" id="PF00168">
    <property type="entry name" value="C2"/>
    <property type="match status" value="2"/>
</dbReference>
<dbReference type="STRING" id="210143.A0A1R3I8I2"/>
<dbReference type="EMBL" id="AWWV01010512">
    <property type="protein sequence ID" value="OMO78870.1"/>
    <property type="molecule type" value="Genomic_DNA"/>
</dbReference>
<reference evidence="3 4" key="1">
    <citation type="submission" date="2013-09" db="EMBL/GenBank/DDBJ databases">
        <title>Corchorus capsularis genome sequencing.</title>
        <authorList>
            <person name="Alam M."/>
            <person name="Haque M.S."/>
            <person name="Islam M.S."/>
            <person name="Emdad E.M."/>
            <person name="Islam M.M."/>
            <person name="Ahmed B."/>
            <person name="Halim A."/>
            <person name="Hossen Q.M.M."/>
            <person name="Hossain M.Z."/>
            <person name="Ahmed R."/>
            <person name="Khan M.M."/>
            <person name="Islam R."/>
            <person name="Rashid M.M."/>
            <person name="Khan S.A."/>
            <person name="Rahman M.S."/>
            <person name="Alam M."/>
        </authorList>
    </citation>
    <scope>NUCLEOTIDE SEQUENCE [LARGE SCALE GENOMIC DNA]</scope>
    <source>
        <strain evidence="4">cv. CVL-1</strain>
        <tissue evidence="3">Whole seedling</tissue>
    </source>
</reference>
<evidence type="ECO:0000259" key="2">
    <source>
        <dbReference type="PROSITE" id="PS50004"/>
    </source>
</evidence>
<sequence>MSIQGMSFEVTVVGCYNLSDKEWISRQDPYVCLEYGNAKYRTRTCTDGGKNPTFQEKFIFTLIEGLREMNVVVWNSNTLVADDYIGSGRIQLHKALSQGYDDCTWPIQSNSGRHAGEVRLILHYSYATQSQTGKISKKGTLMPEYAPSAPYTPVSPYTYPPAPAAPSPLYMATTPYAGCPPQVPAALYPPHAQAPPALYPPHSQTYPPTYYPPDGEDIAFERLGSPVNSSNGDYFLHPYKYHLFLVVGCYNLKDKEWISRQDPYVCLEYGSARYKTRTCTDGGKNPTFQEKFVFTLIEGLRELNVVVWNSNTVVADDLIGSGRIQLHKVLTEGYDDCTWPLQSKTGRHSGEVRLILHYSNAKATQPAQTGKIGKKKELSMPEYAPYTSVSPYGYPPAPSAPYIATAPYAAAPIHSKSYSTPTSDHAYPPSPYAGYPPQPPAVGYPPQAPPAGYPPTYPPAPQASTYYPPAPAGFYPPPPY</sequence>
<dbReference type="PANTHER" id="PTHR47052">
    <property type="entry name" value="CONSERVED SERINE PROLINE-RICH PROTEIN (AFU_ORTHOLOGUE AFUA_2G01790)"/>
    <property type="match status" value="1"/>
</dbReference>
<dbReference type="AlphaFoldDB" id="A0A1R3I8I2"/>
<dbReference type="PROSITE" id="PS50004">
    <property type="entry name" value="C2"/>
    <property type="match status" value="2"/>
</dbReference>
<dbReference type="InterPro" id="IPR035892">
    <property type="entry name" value="C2_domain_sf"/>
</dbReference>
<dbReference type="OrthoDB" id="270970at2759"/>